<proteinExistence type="predicted"/>
<protein>
    <recommendedName>
        <fullName evidence="2">Putative RNase-like toxin toxin1 domain-containing protein</fullName>
    </recommendedName>
</protein>
<name>A0ABP7A9X4_9ACTN</name>
<feature type="compositionally biased region" description="Basic and acidic residues" evidence="1">
    <location>
        <begin position="1"/>
        <end position="11"/>
    </location>
</feature>
<evidence type="ECO:0000256" key="1">
    <source>
        <dbReference type="SAM" id="MobiDB-lite"/>
    </source>
</evidence>
<comment type="caution">
    <text evidence="3">The sequence shown here is derived from an EMBL/GenBank/DDBJ whole genome shotgun (WGS) entry which is preliminary data.</text>
</comment>
<reference evidence="4" key="1">
    <citation type="journal article" date="2019" name="Int. J. Syst. Evol. Microbiol.">
        <title>The Global Catalogue of Microorganisms (GCM) 10K type strain sequencing project: providing services to taxonomists for standard genome sequencing and annotation.</title>
        <authorList>
            <consortium name="The Broad Institute Genomics Platform"/>
            <consortium name="The Broad Institute Genome Sequencing Center for Infectious Disease"/>
            <person name="Wu L."/>
            <person name="Ma J."/>
        </authorList>
    </citation>
    <scope>NUCLEOTIDE SEQUENCE [LARGE SCALE GENOMIC DNA]</scope>
    <source>
        <strain evidence="4">JCM 16929</strain>
    </source>
</reference>
<evidence type="ECO:0000313" key="3">
    <source>
        <dbReference type="EMBL" id="GAA3627842.1"/>
    </source>
</evidence>
<evidence type="ECO:0000313" key="4">
    <source>
        <dbReference type="Proteomes" id="UP001501490"/>
    </source>
</evidence>
<feature type="domain" description="Putative RNase-like toxin toxin1" evidence="2">
    <location>
        <begin position="561"/>
        <end position="639"/>
    </location>
</feature>
<evidence type="ECO:0000259" key="2">
    <source>
        <dbReference type="Pfam" id="PF15500"/>
    </source>
</evidence>
<feature type="region of interest" description="Disordered" evidence="1">
    <location>
        <begin position="63"/>
        <end position="87"/>
    </location>
</feature>
<dbReference type="Proteomes" id="UP001501490">
    <property type="component" value="Unassembled WGS sequence"/>
</dbReference>
<gene>
    <name evidence="3" type="ORF">GCM10022236_32710</name>
</gene>
<keyword evidence="4" id="KW-1185">Reference proteome</keyword>
<dbReference type="InterPro" id="IPR029137">
    <property type="entry name" value="Ntox1"/>
</dbReference>
<accession>A0ABP7A9X4</accession>
<dbReference type="Pfam" id="PF15500">
    <property type="entry name" value="Ntox1"/>
    <property type="match status" value="1"/>
</dbReference>
<organism evidence="3 4">
    <name type="scientific">Microlunatus ginsengisoli</name>
    <dbReference type="NCBI Taxonomy" id="363863"/>
    <lineage>
        <taxon>Bacteria</taxon>
        <taxon>Bacillati</taxon>
        <taxon>Actinomycetota</taxon>
        <taxon>Actinomycetes</taxon>
        <taxon>Propionibacteriales</taxon>
        <taxon>Propionibacteriaceae</taxon>
        <taxon>Microlunatus</taxon>
    </lineage>
</organism>
<feature type="region of interest" description="Disordered" evidence="1">
    <location>
        <begin position="1"/>
        <end position="27"/>
    </location>
</feature>
<dbReference type="EMBL" id="BAABAB010000022">
    <property type="protein sequence ID" value="GAA3627842.1"/>
    <property type="molecule type" value="Genomic_DNA"/>
</dbReference>
<sequence length="862" mass="93238">MYVSATDRRYPADPARPVRPPPPRAESTGAALLHLQRSAGNAAVARLVVQRCGGEVHDGCPCQDGKDDDAEGPVQRSVGPAADRPAATTWPAAVQRVPGSYDAAEQKKLITEALRDKDIGKVKSIDDGAYTLADDSQAIDLIMILLNQGWVGPRDENAIYQIWKSRGKGVLDLATKYTYVWNMCLSRDVTTIWDLPDLAPVKNEFKQAVAARARGYLDANTKTVATEQARYGLDDGSAAPTDQQGRERERLMVAAGEVQKARDAIKTMDRMLVGYNHVTGTPTASRTQRCAAMFNPEMPPPLPGHAPTPAAEDAVLPSWDDTHKNYERANALIQHHTRQYPALVALREDTELNDVAKLGVSSELPANQLTSMQIVKQALATTKANIDKTYPLLSDAKKEFALELQPIHEQLFLSDPTWQQPFRRLVAQRAVKEHDNVEFWNTMALPAVGMALIVVAEIASGGLATFFFAAAAAGSIAQAAESWDKYFTLKAASETHLSAETELLTRDRASEQLLTAALDTVMAFVDAYSAAKGGIDAVAKARNAEAKLGSALGKEATVAAAEAKASRVGVGAGHEVAATRRGIERCSPEPCPLIGTFWENTLERHPDVKGRLEKDAALARTDPVYAARDAAAADQSLQNITQLEVELWAAAMPTAMTRGEVKFTRIKRLPEARADIANKTLTAEDLAVVEKNVAEMKADGRLAADYVFTPKAAVGAVVPLDQAVKAMEIIGVKMSANSAVAECWRIAAEAARGGAELTAENYVKFYDSARGRFWRLLGKDEHAAAKKFFTDHGFTIDGSGAAYLDVGGVHAQEVSLGLDHMLPKATGDNYAHALDAEHLQFLMQADNTKLSHLEKGKPSLRR</sequence>
<dbReference type="RefSeq" id="WP_344806434.1">
    <property type="nucleotide sequence ID" value="NZ_BAABAB010000022.1"/>
</dbReference>